<proteinExistence type="predicted"/>
<evidence type="ECO:0000256" key="8">
    <source>
        <dbReference type="ARBA" id="ARBA00023224"/>
    </source>
</evidence>
<protein>
    <submittedName>
        <fullName evidence="13">Uncharacterized protein LOC109487636</fullName>
    </submittedName>
</protein>
<dbReference type="GeneID" id="109487636"/>
<keyword evidence="7" id="KW-0675">Receptor</keyword>
<evidence type="ECO:0000256" key="7">
    <source>
        <dbReference type="ARBA" id="ARBA00023170"/>
    </source>
</evidence>
<dbReference type="PANTHER" id="PTHR24229:SF112">
    <property type="entry name" value="CHEMOKINE-LIKE RECEPTOR 1"/>
    <property type="match status" value="1"/>
</dbReference>
<dbReference type="PROSITE" id="PS50262">
    <property type="entry name" value="G_PROTEIN_RECEP_F1_2"/>
    <property type="match status" value="1"/>
</dbReference>
<dbReference type="GO" id="GO:0043005">
    <property type="term" value="C:neuron projection"/>
    <property type="evidence" value="ECO:0007669"/>
    <property type="project" value="TreeGrafter"/>
</dbReference>
<evidence type="ECO:0000256" key="9">
    <source>
        <dbReference type="SAM" id="MobiDB-lite"/>
    </source>
</evidence>
<keyword evidence="8" id="KW-0807">Transducer</keyword>
<dbReference type="GO" id="GO:0042923">
    <property type="term" value="F:neuropeptide binding"/>
    <property type="evidence" value="ECO:0007669"/>
    <property type="project" value="TreeGrafter"/>
</dbReference>
<evidence type="ECO:0000313" key="12">
    <source>
        <dbReference type="Proteomes" id="UP000515135"/>
    </source>
</evidence>
<dbReference type="Proteomes" id="UP000515135">
    <property type="component" value="Unplaced"/>
</dbReference>
<evidence type="ECO:0000256" key="6">
    <source>
        <dbReference type="ARBA" id="ARBA00023136"/>
    </source>
</evidence>
<evidence type="ECO:0000256" key="1">
    <source>
        <dbReference type="ARBA" id="ARBA00004651"/>
    </source>
</evidence>
<comment type="subcellular location">
    <subcellularLocation>
        <location evidence="1">Cell membrane</location>
        <topology evidence="1">Multi-pass membrane protein</topology>
    </subcellularLocation>
</comment>
<dbReference type="OrthoDB" id="10042731at2759"/>
<dbReference type="SUPFAM" id="SSF81321">
    <property type="entry name" value="Family A G protein-coupled receptor-like"/>
    <property type="match status" value="1"/>
</dbReference>
<dbReference type="GO" id="GO:0004930">
    <property type="term" value="F:G protein-coupled receptor activity"/>
    <property type="evidence" value="ECO:0007669"/>
    <property type="project" value="UniProtKB-KW"/>
</dbReference>
<evidence type="ECO:0000256" key="5">
    <source>
        <dbReference type="ARBA" id="ARBA00023040"/>
    </source>
</evidence>
<keyword evidence="3 10" id="KW-0812">Transmembrane</keyword>
<dbReference type="InterPro" id="IPR000276">
    <property type="entry name" value="GPCR_Rhodpsn"/>
</dbReference>
<feature type="transmembrane region" description="Helical" evidence="10">
    <location>
        <begin position="248"/>
        <end position="269"/>
    </location>
</feature>
<dbReference type="Pfam" id="PF00001">
    <property type="entry name" value="7tm_1"/>
    <property type="match status" value="1"/>
</dbReference>
<keyword evidence="5" id="KW-0297">G-protein coupled receptor</keyword>
<dbReference type="GO" id="GO:0005886">
    <property type="term" value="C:plasma membrane"/>
    <property type="evidence" value="ECO:0007669"/>
    <property type="project" value="UniProtKB-SubCell"/>
</dbReference>
<dbReference type="AlphaFoldDB" id="A0A6P5A1P7"/>
<gene>
    <name evidence="13" type="primary">LOC109487636</name>
</gene>
<evidence type="ECO:0000256" key="2">
    <source>
        <dbReference type="ARBA" id="ARBA00022475"/>
    </source>
</evidence>
<keyword evidence="2" id="KW-1003">Cell membrane</keyword>
<evidence type="ECO:0000256" key="10">
    <source>
        <dbReference type="SAM" id="Phobius"/>
    </source>
</evidence>
<evidence type="ECO:0000259" key="11">
    <source>
        <dbReference type="PROSITE" id="PS50262"/>
    </source>
</evidence>
<dbReference type="GO" id="GO:0007218">
    <property type="term" value="P:neuropeptide signaling pathway"/>
    <property type="evidence" value="ECO:0007669"/>
    <property type="project" value="TreeGrafter"/>
</dbReference>
<dbReference type="InterPro" id="IPR017452">
    <property type="entry name" value="GPCR_Rhodpsn_7TM"/>
</dbReference>
<accession>A0A6P5A1P7</accession>
<keyword evidence="12" id="KW-1185">Reference proteome</keyword>
<feature type="domain" description="G-protein coupled receptors family 1 profile" evidence="11">
    <location>
        <begin position="109"/>
        <end position="371"/>
    </location>
</feature>
<dbReference type="PANTHER" id="PTHR24229">
    <property type="entry name" value="NEUROPEPTIDES RECEPTOR"/>
    <property type="match status" value="1"/>
</dbReference>
<reference evidence="13" key="1">
    <citation type="submission" date="2025-08" db="UniProtKB">
        <authorList>
            <consortium name="RefSeq"/>
        </authorList>
    </citation>
    <scope>IDENTIFICATION</scope>
    <source>
        <tissue evidence="13">Gonad</tissue>
    </source>
</reference>
<dbReference type="KEGG" id="bbel:109487636"/>
<dbReference type="PRINTS" id="PR00237">
    <property type="entry name" value="GPCRRHODOPSN"/>
</dbReference>
<evidence type="ECO:0000313" key="13">
    <source>
        <dbReference type="RefSeq" id="XP_019647200.1"/>
    </source>
</evidence>
<dbReference type="RefSeq" id="XP_019647200.1">
    <property type="nucleotide sequence ID" value="XM_019791641.1"/>
</dbReference>
<feature type="transmembrane region" description="Helical" evidence="10">
    <location>
        <begin position="97"/>
        <end position="116"/>
    </location>
</feature>
<name>A0A6P5A1P7_BRABE</name>
<feature type="region of interest" description="Disordered" evidence="9">
    <location>
        <begin position="387"/>
        <end position="507"/>
    </location>
</feature>
<evidence type="ECO:0000256" key="3">
    <source>
        <dbReference type="ARBA" id="ARBA00022692"/>
    </source>
</evidence>
<organism evidence="12 13">
    <name type="scientific">Branchiostoma belcheri</name>
    <name type="common">Amphioxus</name>
    <dbReference type="NCBI Taxonomy" id="7741"/>
    <lineage>
        <taxon>Eukaryota</taxon>
        <taxon>Metazoa</taxon>
        <taxon>Chordata</taxon>
        <taxon>Cephalochordata</taxon>
        <taxon>Leptocardii</taxon>
        <taxon>Amphioxiformes</taxon>
        <taxon>Branchiostomatidae</taxon>
        <taxon>Branchiostoma</taxon>
    </lineage>
</organism>
<dbReference type="CDD" id="cd00637">
    <property type="entry name" value="7tm_classA_rhodopsin-like"/>
    <property type="match status" value="1"/>
</dbReference>
<keyword evidence="4 10" id="KW-1133">Transmembrane helix</keyword>
<feature type="compositionally biased region" description="Acidic residues" evidence="9">
    <location>
        <begin position="520"/>
        <end position="530"/>
    </location>
</feature>
<evidence type="ECO:0000256" key="4">
    <source>
        <dbReference type="ARBA" id="ARBA00022989"/>
    </source>
</evidence>
<feature type="region of interest" description="Disordered" evidence="9">
    <location>
        <begin position="519"/>
        <end position="547"/>
    </location>
</feature>
<feature type="transmembrane region" description="Helical" evidence="10">
    <location>
        <begin position="206"/>
        <end position="228"/>
    </location>
</feature>
<feature type="compositionally biased region" description="Basic and acidic residues" evidence="9">
    <location>
        <begin position="419"/>
        <end position="439"/>
    </location>
</feature>
<feature type="transmembrane region" description="Helical" evidence="10">
    <location>
        <begin position="163"/>
        <end position="186"/>
    </location>
</feature>
<keyword evidence="6 10" id="KW-0472">Membrane</keyword>
<sequence length="547" mass="60608">MENTTVAIERTGIPKDMSSTTEFLAATMTPLVGTTWEWRGSASDAATNVTGNFSVGDNHTDSIMTNITDYFEFVENSTTDNFLHGDNGGTLRVGQTVLIGTVALCALVSNVLVILATAKRKDTLPRNIGYLACSMAVADFMLGLSLTFSIYPSTLGYWPYSDALCTAQAIVIDINRLIVWITLAYISVDRYAAVTSPDGVMQSRRFCGVSVCLTWTVALLWFVVVYSVKGNMRIAYAKRMAACIVKDFDSIAGLGVVFLVGSVVTWIFLIKTWQAMANHGQRAVAPPAANQAPAQSLGLAFRTLFALTAVQYLLWIPEASLALIYGLKLLKVPPFTLQSFRKATKSLFRDAISVLCRRLTGRDFFPTPVVEFQHMETVSQNATVNLTEENPSPAHRPEEIPFQEQPVRRSEQQAPFREQPVRRSERQTPSREQPVRRSEQAPFREQPVRRSERQTPSLEQPLRRSERETPACKTSNSERHLPALAGSEDVPENDQPPIQLESIQPTVPAVPARVSVFIDYDSDDDDDDSANDGKADMTQLPGMLWDL</sequence>
<feature type="compositionally biased region" description="Basic and acidic residues" evidence="9">
    <location>
        <begin position="461"/>
        <end position="481"/>
    </location>
</feature>
<dbReference type="Gene3D" id="1.20.1070.10">
    <property type="entry name" value="Rhodopsin 7-helix transmembrane proteins"/>
    <property type="match status" value="1"/>
</dbReference>
<feature type="transmembrane region" description="Helical" evidence="10">
    <location>
        <begin position="128"/>
        <end position="151"/>
    </location>
</feature>